<accession>A0ABN9CDS8</accession>
<gene>
    <name evidence="1" type="ORF">SPARVUS_LOCUS4860640</name>
</gene>
<keyword evidence="2" id="KW-1185">Reference proteome</keyword>
<reference evidence="1" key="1">
    <citation type="submission" date="2023-05" db="EMBL/GenBank/DDBJ databases">
        <authorList>
            <person name="Stuckert A."/>
        </authorList>
    </citation>
    <scope>NUCLEOTIDE SEQUENCE</scope>
</reference>
<dbReference type="EMBL" id="CATNWA010009580">
    <property type="protein sequence ID" value="CAI9558235.1"/>
    <property type="molecule type" value="Genomic_DNA"/>
</dbReference>
<evidence type="ECO:0000313" key="1">
    <source>
        <dbReference type="EMBL" id="CAI9558235.1"/>
    </source>
</evidence>
<protein>
    <submittedName>
        <fullName evidence="1">Uncharacterized protein</fullName>
    </submittedName>
</protein>
<name>A0ABN9CDS8_9NEOB</name>
<comment type="caution">
    <text evidence="1">The sequence shown here is derived from an EMBL/GenBank/DDBJ whole genome shotgun (WGS) entry which is preliminary data.</text>
</comment>
<evidence type="ECO:0000313" key="2">
    <source>
        <dbReference type="Proteomes" id="UP001162483"/>
    </source>
</evidence>
<organism evidence="1 2">
    <name type="scientific">Staurois parvus</name>
    <dbReference type="NCBI Taxonomy" id="386267"/>
    <lineage>
        <taxon>Eukaryota</taxon>
        <taxon>Metazoa</taxon>
        <taxon>Chordata</taxon>
        <taxon>Craniata</taxon>
        <taxon>Vertebrata</taxon>
        <taxon>Euteleostomi</taxon>
        <taxon>Amphibia</taxon>
        <taxon>Batrachia</taxon>
        <taxon>Anura</taxon>
        <taxon>Neobatrachia</taxon>
        <taxon>Ranoidea</taxon>
        <taxon>Ranidae</taxon>
        <taxon>Staurois</taxon>
    </lineage>
</organism>
<dbReference type="Proteomes" id="UP001162483">
    <property type="component" value="Unassembled WGS sequence"/>
</dbReference>
<sequence>MFFSKEHNFHINYATKLSVCCKLPPELFLFLLAGDCHLAEAQSL</sequence>
<proteinExistence type="predicted"/>